<protein>
    <submittedName>
        <fullName evidence="1">Uncharacterized protein</fullName>
    </submittedName>
</protein>
<keyword evidence="2" id="KW-1185">Reference proteome</keyword>
<proteinExistence type="predicted"/>
<evidence type="ECO:0000313" key="2">
    <source>
        <dbReference type="Proteomes" id="UP001054945"/>
    </source>
</evidence>
<reference evidence="1 2" key="1">
    <citation type="submission" date="2021-06" db="EMBL/GenBank/DDBJ databases">
        <title>Caerostris extrusa draft genome.</title>
        <authorList>
            <person name="Kono N."/>
            <person name="Arakawa K."/>
        </authorList>
    </citation>
    <scope>NUCLEOTIDE SEQUENCE [LARGE SCALE GENOMIC DNA]</scope>
</reference>
<sequence>MSEVNPSTAVRKNDGSFADLHKKAARRCRFGIQESIFRFDAPPPFTNGALPSGPQRLCSLVDGHGRTQNGLRFVFSSSYTSPMCVQRDDDGEDSEVLS</sequence>
<evidence type="ECO:0000313" key="1">
    <source>
        <dbReference type="EMBL" id="GIY75039.1"/>
    </source>
</evidence>
<dbReference type="EMBL" id="BPLR01015293">
    <property type="protein sequence ID" value="GIY75039.1"/>
    <property type="molecule type" value="Genomic_DNA"/>
</dbReference>
<gene>
    <name evidence="1" type="ORF">CEXT_347851</name>
</gene>
<comment type="caution">
    <text evidence="1">The sequence shown here is derived from an EMBL/GenBank/DDBJ whole genome shotgun (WGS) entry which is preliminary data.</text>
</comment>
<dbReference type="AlphaFoldDB" id="A0AAV4VYM0"/>
<accession>A0AAV4VYM0</accession>
<organism evidence="1 2">
    <name type="scientific">Caerostris extrusa</name>
    <name type="common">Bark spider</name>
    <name type="synonym">Caerostris bankana</name>
    <dbReference type="NCBI Taxonomy" id="172846"/>
    <lineage>
        <taxon>Eukaryota</taxon>
        <taxon>Metazoa</taxon>
        <taxon>Ecdysozoa</taxon>
        <taxon>Arthropoda</taxon>
        <taxon>Chelicerata</taxon>
        <taxon>Arachnida</taxon>
        <taxon>Araneae</taxon>
        <taxon>Araneomorphae</taxon>
        <taxon>Entelegynae</taxon>
        <taxon>Araneoidea</taxon>
        <taxon>Araneidae</taxon>
        <taxon>Caerostris</taxon>
    </lineage>
</organism>
<dbReference type="Proteomes" id="UP001054945">
    <property type="component" value="Unassembled WGS sequence"/>
</dbReference>
<name>A0AAV4VYM0_CAEEX</name>